<dbReference type="OrthoDB" id="2637002at2"/>
<dbReference type="Gene3D" id="1.10.3720.10">
    <property type="entry name" value="MetI-like"/>
    <property type="match status" value="1"/>
</dbReference>
<dbReference type="PROSITE" id="PS50928">
    <property type="entry name" value="ABC_TM1"/>
    <property type="match status" value="1"/>
</dbReference>
<dbReference type="RefSeq" id="WP_129224280.1">
    <property type="nucleotide sequence ID" value="NZ_SDOZ01000002.1"/>
</dbReference>
<dbReference type="Pfam" id="PF00528">
    <property type="entry name" value="BPD_transp_1"/>
    <property type="match status" value="1"/>
</dbReference>
<dbReference type="EMBL" id="SDOZ01000002">
    <property type="protein sequence ID" value="RXZ61513.1"/>
    <property type="molecule type" value="Genomic_DNA"/>
</dbReference>
<evidence type="ECO:0000259" key="8">
    <source>
        <dbReference type="PROSITE" id="PS50928"/>
    </source>
</evidence>
<comment type="subcellular location">
    <subcellularLocation>
        <location evidence="1 7">Cell membrane</location>
        <topology evidence="1 7">Multi-pass membrane protein</topology>
    </subcellularLocation>
</comment>
<dbReference type="AlphaFoldDB" id="A0A4Q2KDR0"/>
<feature type="domain" description="ABC transmembrane type-1" evidence="8">
    <location>
        <begin position="106"/>
        <end position="321"/>
    </location>
</feature>
<keyword evidence="4 7" id="KW-0812">Transmembrane</keyword>
<dbReference type="InterPro" id="IPR035906">
    <property type="entry name" value="MetI-like_sf"/>
</dbReference>
<keyword evidence="6 7" id="KW-0472">Membrane</keyword>
<feature type="transmembrane region" description="Helical" evidence="7">
    <location>
        <begin position="302"/>
        <end position="325"/>
    </location>
</feature>
<dbReference type="GO" id="GO:0005886">
    <property type="term" value="C:plasma membrane"/>
    <property type="evidence" value="ECO:0007669"/>
    <property type="project" value="UniProtKB-SubCell"/>
</dbReference>
<dbReference type="GO" id="GO:0055085">
    <property type="term" value="P:transmembrane transport"/>
    <property type="evidence" value="ECO:0007669"/>
    <property type="project" value="InterPro"/>
</dbReference>
<comment type="similarity">
    <text evidence="7">Belongs to the binding-protein-dependent transport system permease family.</text>
</comment>
<keyword evidence="10" id="KW-1185">Reference proteome</keyword>
<name>A0A4Q2KDR0_9FIRM</name>
<keyword evidence="2 7" id="KW-0813">Transport</keyword>
<evidence type="ECO:0000256" key="4">
    <source>
        <dbReference type="ARBA" id="ARBA00022692"/>
    </source>
</evidence>
<feature type="transmembrane region" description="Helical" evidence="7">
    <location>
        <begin position="43"/>
        <end position="71"/>
    </location>
</feature>
<feature type="transmembrane region" description="Helical" evidence="7">
    <location>
        <begin position="110"/>
        <end position="131"/>
    </location>
</feature>
<keyword evidence="5 7" id="KW-1133">Transmembrane helix</keyword>
<evidence type="ECO:0000256" key="5">
    <source>
        <dbReference type="ARBA" id="ARBA00022989"/>
    </source>
</evidence>
<evidence type="ECO:0000256" key="7">
    <source>
        <dbReference type="RuleBase" id="RU363032"/>
    </source>
</evidence>
<gene>
    <name evidence="9" type="ORF">ESZ91_03725</name>
</gene>
<evidence type="ECO:0000256" key="3">
    <source>
        <dbReference type="ARBA" id="ARBA00022475"/>
    </source>
</evidence>
<comment type="caution">
    <text evidence="9">The sequence shown here is derived from an EMBL/GenBank/DDBJ whole genome shotgun (WGS) entry which is preliminary data.</text>
</comment>
<evidence type="ECO:0000313" key="10">
    <source>
        <dbReference type="Proteomes" id="UP000291269"/>
    </source>
</evidence>
<evidence type="ECO:0000256" key="1">
    <source>
        <dbReference type="ARBA" id="ARBA00004651"/>
    </source>
</evidence>
<dbReference type="InterPro" id="IPR000515">
    <property type="entry name" value="MetI-like"/>
</dbReference>
<protein>
    <submittedName>
        <fullName evidence="9">Sugar ABC transporter permease</fullName>
    </submittedName>
</protein>
<feature type="transmembrane region" description="Helical" evidence="7">
    <location>
        <begin position="196"/>
        <end position="218"/>
    </location>
</feature>
<accession>A0A4Q2KDR0</accession>
<dbReference type="CDD" id="cd06261">
    <property type="entry name" value="TM_PBP2"/>
    <property type="match status" value="1"/>
</dbReference>
<dbReference type="PANTHER" id="PTHR43227">
    <property type="entry name" value="BLL4140 PROTEIN"/>
    <property type="match status" value="1"/>
</dbReference>
<dbReference type="SUPFAM" id="SSF161098">
    <property type="entry name" value="MetI-like"/>
    <property type="match status" value="1"/>
</dbReference>
<evidence type="ECO:0000256" key="6">
    <source>
        <dbReference type="ARBA" id="ARBA00023136"/>
    </source>
</evidence>
<sequence>MVKSGESEREAAARSDELFKDGDIVAAGGKNHSEIRIKQKKSWVPVVFILPALAFLILFNYVPMYGILIAFQDYVPGDDFLSANTIWIGWQNFSMFFGATNFWQLIANTFILNILGFIIGFPLPIIVALLLNSSINKSMSKVMQTIFIAPNFISLVVMVGILYLFFGTTGFVNNVLESLGLERYSFFLEAGAFRPLYTLSGVWQGFGWSAIIYIAALSGVDPTLHEAAKIDGASRFKRVLCVDFPAISGTVSVLLILAIGGLLASGHEKALLMQTEANLETSEILATYVYKRGLTGYTQPGYATAIGLFSSVINVVLLGFANFLAKKFSANTLW</sequence>
<proteinExistence type="inferred from homology"/>
<feature type="transmembrane region" description="Helical" evidence="7">
    <location>
        <begin position="152"/>
        <end position="176"/>
    </location>
</feature>
<dbReference type="PANTHER" id="PTHR43227:SF11">
    <property type="entry name" value="BLL4140 PROTEIN"/>
    <property type="match status" value="1"/>
</dbReference>
<dbReference type="Proteomes" id="UP000291269">
    <property type="component" value="Unassembled WGS sequence"/>
</dbReference>
<keyword evidence="3" id="KW-1003">Cell membrane</keyword>
<reference evidence="9 10" key="1">
    <citation type="journal article" date="2019" name="Gut">
        <title>Antibiotics-induced monodominance of a novel gut bacterial order.</title>
        <authorList>
            <person name="Hildebrand F."/>
            <person name="Moitinho-Silva L."/>
            <person name="Blasche S."/>
            <person name="Jahn M.T."/>
            <person name="Gossmann T.I."/>
            <person name="Heuerta-Cepas J."/>
            <person name="Hercog R."/>
            <person name="Luetge M."/>
            <person name="Bahram M."/>
            <person name="Pryszlak A."/>
            <person name="Alves R.J."/>
            <person name="Waszak S.M."/>
            <person name="Zhu A."/>
            <person name="Ye L."/>
            <person name="Costea P.I."/>
            <person name="Aalvink S."/>
            <person name="Belzer C."/>
            <person name="Forslund S.K."/>
            <person name="Sunagawa S."/>
            <person name="Hentschel U."/>
            <person name="Merten C."/>
            <person name="Patil K.R."/>
            <person name="Benes V."/>
            <person name="Bork P."/>
        </authorList>
    </citation>
    <scope>NUCLEOTIDE SEQUENCE [LARGE SCALE GENOMIC DNA]</scope>
    <source>
        <strain evidence="9 10">HDS1380</strain>
    </source>
</reference>
<feature type="transmembrane region" description="Helical" evidence="7">
    <location>
        <begin position="239"/>
        <end position="264"/>
    </location>
</feature>
<organism evidence="9 10">
    <name type="scientific">Candidatus Borkfalkia ceftriaxoniphila</name>
    <dbReference type="NCBI Taxonomy" id="2508949"/>
    <lineage>
        <taxon>Bacteria</taxon>
        <taxon>Bacillati</taxon>
        <taxon>Bacillota</taxon>
        <taxon>Clostridia</taxon>
        <taxon>Christensenellales</taxon>
        <taxon>Christensenellaceae</taxon>
        <taxon>Candidatus Borkfalkia</taxon>
    </lineage>
</organism>
<dbReference type="InterPro" id="IPR050809">
    <property type="entry name" value="UgpAE/MalFG_permease"/>
</dbReference>
<evidence type="ECO:0000256" key="2">
    <source>
        <dbReference type="ARBA" id="ARBA00022448"/>
    </source>
</evidence>
<evidence type="ECO:0000313" key="9">
    <source>
        <dbReference type="EMBL" id="RXZ61513.1"/>
    </source>
</evidence>